<comment type="pathway">
    <text evidence="1">Cofactor biosynthesis; tetrahydrofolate biosynthesis; 2-amino-4-hydroxy-6-hydroxymethyl-7,8-dihydropteridine diphosphate from 7,8-dihydroneopterin triphosphate: step 4/4.</text>
</comment>
<dbReference type="GO" id="GO:0003848">
    <property type="term" value="F:2-amino-4-hydroxy-6-hydroxymethyldihydropteridine diphosphokinase activity"/>
    <property type="evidence" value="ECO:0007669"/>
    <property type="project" value="UniProtKB-EC"/>
</dbReference>
<feature type="domain" description="7,8-dihydro-6-hydroxymethylpterin-pyrophosphokinase" evidence="13">
    <location>
        <begin position="97"/>
        <end position="108"/>
    </location>
</feature>
<dbReference type="OrthoDB" id="9808041at2"/>
<dbReference type="SUPFAM" id="SSF55083">
    <property type="entry name" value="6-hydroxymethyl-7,8-dihydropterin pyrophosphokinase, HPPK"/>
    <property type="match status" value="1"/>
</dbReference>
<dbReference type="PROSITE" id="PS00794">
    <property type="entry name" value="HPPK"/>
    <property type="match status" value="1"/>
</dbReference>
<comment type="caution">
    <text evidence="14">The sequence shown here is derived from an EMBL/GenBank/DDBJ whole genome shotgun (WGS) entry which is preliminary data.</text>
</comment>
<proteinExistence type="inferred from homology"/>
<dbReference type="EMBL" id="QWGA01000003">
    <property type="protein sequence ID" value="RIJ31788.1"/>
    <property type="molecule type" value="Genomic_DNA"/>
</dbReference>
<dbReference type="InterPro" id="IPR000550">
    <property type="entry name" value="Hppk"/>
</dbReference>
<keyword evidence="7 14" id="KW-0418">Kinase</keyword>
<sequence>MWAWRLSCRVTRSALAFGSNLGDSAGMIGRAIGALDAMVDVSVTTRSSLYATPPWGVEDQPDFVNACALVETDLAPLDLLSACKDLEVALGRVPGERWGPRLIDIDVLWMGGVALESERLTLPHPRITERAFVLVPLAEIAPELVVGGRAVADWAGVVEAGGIRKLG</sequence>
<dbReference type="CDD" id="cd00483">
    <property type="entry name" value="HPPK"/>
    <property type="match status" value="1"/>
</dbReference>
<dbReference type="AlphaFoldDB" id="A0A399RKK0"/>
<evidence type="ECO:0000256" key="8">
    <source>
        <dbReference type="ARBA" id="ARBA00022840"/>
    </source>
</evidence>
<accession>A0A399RKK0</accession>
<dbReference type="Gene3D" id="3.30.70.560">
    <property type="entry name" value="7,8-Dihydro-6-hydroxymethylpterin-pyrophosphokinase HPPK"/>
    <property type="match status" value="1"/>
</dbReference>
<dbReference type="Pfam" id="PF01288">
    <property type="entry name" value="HPPK"/>
    <property type="match status" value="1"/>
</dbReference>
<evidence type="ECO:0000256" key="12">
    <source>
        <dbReference type="ARBA" id="ARBA00033413"/>
    </source>
</evidence>
<comment type="similarity">
    <text evidence="2">Belongs to the HPPK family.</text>
</comment>
<evidence type="ECO:0000313" key="14">
    <source>
        <dbReference type="EMBL" id="RIJ31788.1"/>
    </source>
</evidence>
<evidence type="ECO:0000256" key="6">
    <source>
        <dbReference type="ARBA" id="ARBA00022741"/>
    </source>
</evidence>
<organism evidence="14 15">
    <name type="scientific">Henriciella algicola</name>
    <dbReference type="NCBI Taxonomy" id="1608422"/>
    <lineage>
        <taxon>Bacteria</taxon>
        <taxon>Pseudomonadati</taxon>
        <taxon>Pseudomonadota</taxon>
        <taxon>Alphaproteobacteria</taxon>
        <taxon>Hyphomonadales</taxon>
        <taxon>Hyphomonadaceae</taxon>
        <taxon>Henriciella</taxon>
    </lineage>
</organism>
<reference evidence="14 15" key="1">
    <citation type="submission" date="2018-08" db="EMBL/GenBank/DDBJ databases">
        <title>Henriciella mobilis sp. nov., isolated from seawater.</title>
        <authorList>
            <person name="Cheng H."/>
            <person name="Wu Y.-H."/>
            <person name="Xu X.-W."/>
            <person name="Guo L.-L."/>
        </authorList>
    </citation>
    <scope>NUCLEOTIDE SEQUENCE [LARGE SCALE GENOMIC DNA]</scope>
    <source>
        <strain evidence="14 15">CCUG67844</strain>
    </source>
</reference>
<dbReference type="EC" id="2.7.6.3" evidence="3"/>
<evidence type="ECO:0000256" key="1">
    <source>
        <dbReference type="ARBA" id="ARBA00005051"/>
    </source>
</evidence>
<keyword evidence="6" id="KW-0547">Nucleotide-binding</keyword>
<dbReference type="InterPro" id="IPR035907">
    <property type="entry name" value="Hppk_sf"/>
</dbReference>
<keyword evidence="9" id="KW-0289">Folate biosynthesis</keyword>
<evidence type="ECO:0000313" key="15">
    <source>
        <dbReference type="Proteomes" id="UP000265845"/>
    </source>
</evidence>
<keyword evidence="15" id="KW-1185">Reference proteome</keyword>
<dbReference type="UniPathway" id="UPA00077">
    <property type="reaction ID" value="UER00155"/>
</dbReference>
<evidence type="ECO:0000256" key="2">
    <source>
        <dbReference type="ARBA" id="ARBA00005810"/>
    </source>
</evidence>
<protein>
    <recommendedName>
        <fullName evidence="4">2-amino-4-hydroxy-6-hydroxymethyldihydropteridine pyrophosphokinase</fullName>
        <ecNumber evidence="3">2.7.6.3</ecNumber>
    </recommendedName>
    <alternativeName>
        <fullName evidence="11">6-hydroxymethyl-7,8-dihydropterin pyrophosphokinase</fullName>
    </alternativeName>
    <alternativeName>
        <fullName evidence="12">7,8-dihydro-6-hydroxymethylpterin-pyrophosphokinase</fullName>
    </alternativeName>
</protein>
<keyword evidence="5 14" id="KW-0808">Transferase</keyword>
<evidence type="ECO:0000259" key="13">
    <source>
        <dbReference type="PROSITE" id="PS00794"/>
    </source>
</evidence>
<name>A0A399RKK0_9PROT</name>
<dbReference type="NCBIfam" id="TIGR01498">
    <property type="entry name" value="folK"/>
    <property type="match status" value="1"/>
</dbReference>
<evidence type="ECO:0000256" key="5">
    <source>
        <dbReference type="ARBA" id="ARBA00022679"/>
    </source>
</evidence>
<evidence type="ECO:0000256" key="10">
    <source>
        <dbReference type="ARBA" id="ARBA00029409"/>
    </source>
</evidence>
<evidence type="ECO:0000256" key="3">
    <source>
        <dbReference type="ARBA" id="ARBA00013253"/>
    </source>
</evidence>
<dbReference type="GO" id="GO:0016301">
    <property type="term" value="F:kinase activity"/>
    <property type="evidence" value="ECO:0007669"/>
    <property type="project" value="UniProtKB-KW"/>
</dbReference>
<dbReference type="PANTHER" id="PTHR43071:SF1">
    <property type="entry name" value="2-AMINO-4-HYDROXY-6-HYDROXYMETHYLDIHYDROPTERIDINE PYROPHOSPHOKINASE"/>
    <property type="match status" value="1"/>
</dbReference>
<comment type="function">
    <text evidence="10">Catalyzes the transfer of pyrophosphate from adenosine triphosphate (ATP) to 6-hydroxymethyl-7,8-dihydropterin, an enzymatic step in folate biosynthesis pathway.</text>
</comment>
<evidence type="ECO:0000256" key="9">
    <source>
        <dbReference type="ARBA" id="ARBA00022909"/>
    </source>
</evidence>
<evidence type="ECO:0000256" key="11">
    <source>
        <dbReference type="ARBA" id="ARBA00029766"/>
    </source>
</evidence>
<evidence type="ECO:0000256" key="4">
    <source>
        <dbReference type="ARBA" id="ARBA00016218"/>
    </source>
</evidence>
<dbReference type="GO" id="GO:0046654">
    <property type="term" value="P:tetrahydrofolate biosynthetic process"/>
    <property type="evidence" value="ECO:0007669"/>
    <property type="project" value="UniProtKB-UniPathway"/>
</dbReference>
<keyword evidence="8" id="KW-0067">ATP-binding</keyword>
<dbReference type="GO" id="GO:0005524">
    <property type="term" value="F:ATP binding"/>
    <property type="evidence" value="ECO:0007669"/>
    <property type="project" value="UniProtKB-KW"/>
</dbReference>
<gene>
    <name evidence="14" type="primary">folK</name>
    <name evidence="14" type="ORF">D1222_05975</name>
</gene>
<dbReference type="GO" id="GO:0046656">
    <property type="term" value="P:folic acid biosynthetic process"/>
    <property type="evidence" value="ECO:0007669"/>
    <property type="project" value="UniProtKB-KW"/>
</dbReference>
<dbReference type="Proteomes" id="UP000265845">
    <property type="component" value="Unassembled WGS sequence"/>
</dbReference>
<evidence type="ECO:0000256" key="7">
    <source>
        <dbReference type="ARBA" id="ARBA00022777"/>
    </source>
</evidence>
<dbReference type="PANTHER" id="PTHR43071">
    <property type="entry name" value="2-AMINO-4-HYDROXY-6-HYDROXYMETHYLDIHYDROPTERIDINE PYROPHOSPHOKINASE"/>
    <property type="match status" value="1"/>
</dbReference>